<reference evidence="2 3" key="1">
    <citation type="submission" date="2012-10" db="EMBL/GenBank/DDBJ databases">
        <authorList>
            <person name="Harkins D.M."/>
            <person name="Durkin A.S."/>
            <person name="Brinkac L.M."/>
            <person name="Selengut J.D."/>
            <person name="Sanka R."/>
            <person name="DePew J."/>
            <person name="Purushe J."/>
            <person name="Peacock S.J."/>
            <person name="Thaipadungpanit J."/>
            <person name="Wuthiekanun V.W."/>
            <person name="Day N.P."/>
            <person name="Vinetz J.M."/>
            <person name="Sutton G.G."/>
            <person name="Nelson W.C."/>
            <person name="Fouts D.E."/>
        </authorList>
    </citation>
    <scope>NUCLEOTIDE SEQUENCE [LARGE SCALE GENOMIC DNA]</scope>
    <source>
        <strain evidence="2 3">H1</strain>
    </source>
</reference>
<organism evidence="2 3">
    <name type="scientific">Leptospira kirschneri str. H1</name>
    <dbReference type="NCBI Taxonomy" id="1049966"/>
    <lineage>
        <taxon>Bacteria</taxon>
        <taxon>Pseudomonadati</taxon>
        <taxon>Spirochaetota</taxon>
        <taxon>Spirochaetia</taxon>
        <taxon>Leptospirales</taxon>
        <taxon>Leptospiraceae</taxon>
        <taxon>Leptospira</taxon>
    </lineage>
</organism>
<dbReference type="Pfam" id="PF13333">
    <property type="entry name" value="rve_2"/>
    <property type="match status" value="1"/>
</dbReference>
<comment type="caution">
    <text evidence="2">The sequence shown here is derived from an EMBL/GenBank/DDBJ whole genome shotgun (WGS) entry which is preliminary data.</text>
</comment>
<evidence type="ECO:0000313" key="3">
    <source>
        <dbReference type="Proteomes" id="UP000006253"/>
    </source>
</evidence>
<dbReference type="InterPro" id="IPR050900">
    <property type="entry name" value="Transposase_IS3/IS150/IS904"/>
</dbReference>
<dbReference type="EMBL" id="AHMY02000060">
    <property type="protein sequence ID" value="EKO14030.1"/>
    <property type="molecule type" value="Genomic_DNA"/>
</dbReference>
<dbReference type="GO" id="GO:0015074">
    <property type="term" value="P:DNA integration"/>
    <property type="evidence" value="ECO:0007669"/>
    <property type="project" value="InterPro"/>
</dbReference>
<feature type="non-terminal residue" evidence="2">
    <location>
        <position position="1"/>
    </location>
</feature>
<feature type="domain" description="Integrase catalytic" evidence="1">
    <location>
        <begin position="5"/>
        <end position="56"/>
    </location>
</feature>
<name>A0A0E2AYJ1_9LEPT</name>
<protein>
    <submittedName>
        <fullName evidence="2">Integrase core domain protein</fullName>
    </submittedName>
</protein>
<dbReference type="AlphaFoldDB" id="A0A0E2AYJ1"/>
<dbReference type="PANTHER" id="PTHR46889:SF4">
    <property type="entry name" value="TRANSPOSASE INSO FOR INSERTION SEQUENCE ELEMENT IS911B-RELATED"/>
    <property type="match status" value="1"/>
</dbReference>
<gene>
    <name evidence="2" type="ORF">LEP1GSC081_2499</name>
</gene>
<dbReference type="Proteomes" id="UP000006253">
    <property type="component" value="Unassembled WGS sequence"/>
</dbReference>
<evidence type="ECO:0000259" key="1">
    <source>
        <dbReference type="Pfam" id="PF13333"/>
    </source>
</evidence>
<sequence>NAVAESFFGSLKREMEYNYFYKIQEAEELLFDHIEVYYNRHRSHSSLDFVSPVQFEVNAA</sequence>
<dbReference type="InterPro" id="IPR012337">
    <property type="entry name" value="RNaseH-like_sf"/>
</dbReference>
<accession>A0A0E2AYJ1</accession>
<evidence type="ECO:0000313" key="2">
    <source>
        <dbReference type="EMBL" id="EKO14030.1"/>
    </source>
</evidence>
<dbReference type="SUPFAM" id="SSF53098">
    <property type="entry name" value="Ribonuclease H-like"/>
    <property type="match status" value="1"/>
</dbReference>
<dbReference type="PANTHER" id="PTHR46889">
    <property type="entry name" value="TRANSPOSASE INSF FOR INSERTION SEQUENCE IS3B-RELATED"/>
    <property type="match status" value="1"/>
</dbReference>
<dbReference type="InterPro" id="IPR001584">
    <property type="entry name" value="Integrase_cat-core"/>
</dbReference>
<proteinExistence type="predicted"/>
<dbReference type="RefSeq" id="WP_002184532.1">
    <property type="nucleotide sequence ID" value="NZ_AHMY02000060.1"/>
</dbReference>